<dbReference type="EMBL" id="KV454211">
    <property type="protein sequence ID" value="ODQ58846.1"/>
    <property type="molecule type" value="Genomic_DNA"/>
</dbReference>
<keyword evidence="1" id="KW-0802">TPR repeat</keyword>
<dbReference type="CDD" id="cd06257">
    <property type="entry name" value="DnaJ"/>
    <property type="match status" value="1"/>
</dbReference>
<dbReference type="GO" id="GO:0072318">
    <property type="term" value="P:clathrin coat disassembly"/>
    <property type="evidence" value="ECO:0007669"/>
    <property type="project" value="TreeGrafter"/>
</dbReference>
<dbReference type="GO" id="GO:0005737">
    <property type="term" value="C:cytoplasm"/>
    <property type="evidence" value="ECO:0007669"/>
    <property type="project" value="TreeGrafter"/>
</dbReference>
<dbReference type="GO" id="GO:0072583">
    <property type="term" value="P:clathrin-dependent endocytosis"/>
    <property type="evidence" value="ECO:0007669"/>
    <property type="project" value="TreeGrafter"/>
</dbReference>
<feature type="compositionally biased region" description="Low complexity" evidence="2">
    <location>
        <begin position="98"/>
        <end position="112"/>
    </location>
</feature>
<organism evidence="4 5">
    <name type="scientific">Wickerhamomyces anomalus (strain ATCC 58044 / CBS 1984 / NCYC 433 / NRRL Y-366-8)</name>
    <name type="common">Yeast</name>
    <name type="synonym">Hansenula anomala</name>
    <dbReference type="NCBI Taxonomy" id="683960"/>
    <lineage>
        <taxon>Eukaryota</taxon>
        <taxon>Fungi</taxon>
        <taxon>Dikarya</taxon>
        <taxon>Ascomycota</taxon>
        <taxon>Saccharomycotina</taxon>
        <taxon>Saccharomycetes</taxon>
        <taxon>Phaffomycetales</taxon>
        <taxon>Wickerhamomycetaceae</taxon>
        <taxon>Wickerhamomyces</taxon>
    </lineage>
</organism>
<proteinExistence type="predicted"/>
<dbReference type="GeneID" id="30200776"/>
<feature type="compositionally biased region" description="Polar residues" evidence="2">
    <location>
        <begin position="166"/>
        <end position="177"/>
    </location>
</feature>
<feature type="compositionally biased region" description="Polar residues" evidence="2">
    <location>
        <begin position="124"/>
        <end position="138"/>
    </location>
</feature>
<dbReference type="InterPro" id="IPR001623">
    <property type="entry name" value="DnaJ_domain"/>
</dbReference>
<dbReference type="GO" id="GO:0031982">
    <property type="term" value="C:vesicle"/>
    <property type="evidence" value="ECO:0007669"/>
    <property type="project" value="TreeGrafter"/>
</dbReference>
<evidence type="ECO:0000313" key="5">
    <source>
        <dbReference type="Proteomes" id="UP000094112"/>
    </source>
</evidence>
<evidence type="ECO:0000256" key="1">
    <source>
        <dbReference type="PROSITE-ProRule" id="PRU00339"/>
    </source>
</evidence>
<dbReference type="OrthoDB" id="1717591at2759"/>
<feature type="region of interest" description="Disordered" evidence="2">
    <location>
        <begin position="644"/>
        <end position="697"/>
    </location>
</feature>
<dbReference type="InterPro" id="IPR011990">
    <property type="entry name" value="TPR-like_helical_dom_sf"/>
</dbReference>
<dbReference type="AlphaFoldDB" id="A0A1E3P068"/>
<dbReference type="InterPro" id="IPR036869">
    <property type="entry name" value="J_dom_sf"/>
</dbReference>
<evidence type="ECO:0000256" key="2">
    <source>
        <dbReference type="SAM" id="MobiDB-lite"/>
    </source>
</evidence>
<feature type="compositionally biased region" description="Basic and acidic residues" evidence="2">
    <location>
        <begin position="18"/>
        <end position="32"/>
    </location>
</feature>
<feature type="compositionally biased region" description="Polar residues" evidence="2">
    <location>
        <begin position="56"/>
        <end position="86"/>
    </location>
</feature>
<feature type="compositionally biased region" description="Polar residues" evidence="2">
    <location>
        <begin position="202"/>
        <end position="245"/>
    </location>
</feature>
<keyword evidence="5" id="KW-1185">Reference proteome</keyword>
<protein>
    <recommendedName>
        <fullName evidence="3">UBA domain-containing protein</fullName>
    </recommendedName>
</protein>
<evidence type="ECO:0000313" key="4">
    <source>
        <dbReference type="EMBL" id="ODQ58846.1"/>
    </source>
</evidence>
<feature type="domain" description="UBA" evidence="3">
    <location>
        <begin position="248"/>
        <end position="290"/>
    </location>
</feature>
<feature type="compositionally biased region" description="Basic and acidic residues" evidence="2">
    <location>
        <begin position="644"/>
        <end position="670"/>
    </location>
</feature>
<feature type="region of interest" description="Disordered" evidence="2">
    <location>
        <begin position="1"/>
        <end position="247"/>
    </location>
</feature>
<dbReference type="PROSITE" id="PS50030">
    <property type="entry name" value="UBA"/>
    <property type="match status" value="1"/>
</dbReference>
<dbReference type="RefSeq" id="XP_019038053.1">
    <property type="nucleotide sequence ID" value="XM_019183530.1"/>
</dbReference>
<feature type="region of interest" description="Disordered" evidence="2">
    <location>
        <begin position="347"/>
        <end position="513"/>
    </location>
</feature>
<dbReference type="PANTHER" id="PTHR23172:SF19">
    <property type="entry name" value="J DOMAIN-CONTAINING PROTEIN"/>
    <property type="match status" value="1"/>
</dbReference>
<dbReference type="Proteomes" id="UP000094112">
    <property type="component" value="Unassembled WGS sequence"/>
</dbReference>
<accession>A0A1E3P068</accession>
<dbReference type="SMART" id="SM00165">
    <property type="entry name" value="UBA"/>
    <property type="match status" value="1"/>
</dbReference>
<dbReference type="PROSITE" id="PS50005">
    <property type="entry name" value="TPR"/>
    <property type="match status" value="1"/>
</dbReference>
<feature type="repeat" description="TPR" evidence="1">
    <location>
        <begin position="517"/>
        <end position="550"/>
    </location>
</feature>
<dbReference type="SUPFAM" id="SSF48452">
    <property type="entry name" value="TPR-like"/>
    <property type="match status" value="1"/>
</dbReference>
<feature type="compositionally biased region" description="Basic and acidic residues" evidence="2">
    <location>
        <begin position="363"/>
        <end position="376"/>
    </location>
</feature>
<feature type="region of interest" description="Disordered" evidence="2">
    <location>
        <begin position="294"/>
        <end position="317"/>
    </location>
</feature>
<dbReference type="FunFam" id="1.10.287.110:FF:000002">
    <property type="entry name" value="putative tyrosine-protein phosphatase auxilin isoform X2"/>
    <property type="match status" value="1"/>
</dbReference>
<evidence type="ECO:0000259" key="3">
    <source>
        <dbReference type="PROSITE" id="PS50030"/>
    </source>
</evidence>
<gene>
    <name evidence="4" type="ORF">WICANDRAFT_63351</name>
</gene>
<dbReference type="Gene3D" id="1.10.287.110">
    <property type="entry name" value="DnaJ domain"/>
    <property type="match status" value="1"/>
</dbReference>
<dbReference type="SUPFAM" id="SSF46934">
    <property type="entry name" value="UBA-like"/>
    <property type="match status" value="1"/>
</dbReference>
<dbReference type="STRING" id="683960.A0A1E3P068"/>
<dbReference type="InterPro" id="IPR019734">
    <property type="entry name" value="TPR_rpt"/>
</dbReference>
<dbReference type="SUPFAM" id="SSF46565">
    <property type="entry name" value="Chaperone J-domain"/>
    <property type="match status" value="1"/>
</dbReference>
<dbReference type="PANTHER" id="PTHR23172">
    <property type="entry name" value="AUXILIN/CYCLIN G-ASSOCIATED KINASE-RELATED"/>
    <property type="match status" value="1"/>
</dbReference>
<feature type="compositionally biased region" description="Polar residues" evidence="2">
    <location>
        <begin position="500"/>
        <end position="511"/>
    </location>
</feature>
<dbReference type="InterPro" id="IPR009060">
    <property type="entry name" value="UBA-like_sf"/>
</dbReference>
<feature type="compositionally biased region" description="Polar residues" evidence="2">
    <location>
        <begin position="33"/>
        <end position="47"/>
    </location>
</feature>
<dbReference type="Pfam" id="PF00627">
    <property type="entry name" value="UBA"/>
    <property type="match status" value="1"/>
</dbReference>
<feature type="compositionally biased region" description="Low complexity" evidence="2">
    <location>
        <begin position="465"/>
        <end position="484"/>
    </location>
</feature>
<feature type="compositionally biased region" description="Low complexity" evidence="2">
    <location>
        <begin position="144"/>
        <end position="160"/>
    </location>
</feature>
<sequence>MSKPKDQFADLFSSYAPKRNDDSRMSLAERQRNSPMGSTTQKNNSQWADFDYLENSRGSSRSATAQGTPALFSQSATPVNNNTTTDLFEGFDAVNKTSRSSLQNSTSQSHSSPYEDRFEGFTSPDPSSTNLNNQSSNRNEIDLLDSFGDDFSSSSVSKSSTPRLMENSQPVQSQSEQNIDDLFAVFDRPPQPKPTKLENPIPTHSSQQFDVLNSGVASPQSFQDESFPSPTLSTQQRGRKSTPTVNGEARDEAIASLVDMGFSVEQATDALNHTDNGLNVEAAVSYIMNSAHQKARSKAGLPPERLSRTSSGQRGGSAMKQANQYFESFAQTMFKVSDKLANDVANRFFSPPPGDDGTPAWMRDQEKYKSRRTKYEEDPEELTEEDIQRLNLTNEGSKLEGPKMSSKNYQRAPVPPPRKSHVSERSQPQVRERRQPKPTVSEPELQEEIDIFAPLPQASKPNTPSLSSSQRVKSSSAGEMMTSSSRRRPVASRPQSSSANKTQRPTISMSSIEKDTFEEFRERGGVSFKQGDFATALEHYEKSLNALPKGHILSILAYSNCITAYFKVGENKKVVESADIALGLIGPSRGVSEEVEPGKNMKDFWVKITQKKAEALEHLEKFKEALEVWTELIENGSANKVTLDGKRRCQDALNPKPKETPKPKPVERKPKPNPKPSSAESEGEALKRIRESNQASQNFEEEKYKLYDQIESKINNWKGGKEDNLRALLASLHEILWESTNWKRVNLSDLVMPKKVKITYMKAVAKVHPDKIPPNATAEQKMIAQSVFVVINTAWEKFKVANNIQ</sequence>
<dbReference type="GO" id="GO:0030276">
    <property type="term" value="F:clathrin binding"/>
    <property type="evidence" value="ECO:0007669"/>
    <property type="project" value="TreeGrafter"/>
</dbReference>
<dbReference type="Gene3D" id="1.25.40.10">
    <property type="entry name" value="Tetratricopeptide repeat domain"/>
    <property type="match status" value="1"/>
</dbReference>
<dbReference type="InterPro" id="IPR015940">
    <property type="entry name" value="UBA"/>
</dbReference>
<dbReference type="Gene3D" id="1.10.8.10">
    <property type="entry name" value="DNA helicase RuvA subunit, C-terminal domain"/>
    <property type="match status" value="1"/>
</dbReference>
<reference evidence="4 5" key="1">
    <citation type="journal article" date="2016" name="Proc. Natl. Acad. Sci. U.S.A.">
        <title>Comparative genomics of biotechnologically important yeasts.</title>
        <authorList>
            <person name="Riley R."/>
            <person name="Haridas S."/>
            <person name="Wolfe K.H."/>
            <person name="Lopes M.R."/>
            <person name="Hittinger C.T."/>
            <person name="Goeker M."/>
            <person name="Salamov A.A."/>
            <person name="Wisecaver J.H."/>
            <person name="Long T.M."/>
            <person name="Calvey C.H."/>
            <person name="Aerts A.L."/>
            <person name="Barry K.W."/>
            <person name="Choi C."/>
            <person name="Clum A."/>
            <person name="Coughlan A.Y."/>
            <person name="Deshpande S."/>
            <person name="Douglass A.P."/>
            <person name="Hanson S.J."/>
            <person name="Klenk H.-P."/>
            <person name="LaButti K.M."/>
            <person name="Lapidus A."/>
            <person name="Lindquist E.A."/>
            <person name="Lipzen A.M."/>
            <person name="Meier-Kolthoff J.P."/>
            <person name="Ohm R.A."/>
            <person name="Otillar R.P."/>
            <person name="Pangilinan J.L."/>
            <person name="Peng Y."/>
            <person name="Rokas A."/>
            <person name="Rosa C.A."/>
            <person name="Scheuner C."/>
            <person name="Sibirny A.A."/>
            <person name="Slot J.C."/>
            <person name="Stielow J.B."/>
            <person name="Sun H."/>
            <person name="Kurtzman C.P."/>
            <person name="Blackwell M."/>
            <person name="Grigoriev I.V."/>
            <person name="Jeffries T.W."/>
        </authorList>
    </citation>
    <scope>NUCLEOTIDE SEQUENCE [LARGE SCALE GENOMIC DNA]</scope>
    <source>
        <strain evidence="5">ATCC 58044 / CBS 1984 / NCYC 433 / NRRL Y-366-8</strain>
    </source>
</reference>
<name>A0A1E3P068_WICAA</name>